<name>A0ACA9YDW3_9ASCO</name>
<comment type="caution">
    <text evidence="1">The sequence shown here is derived from an EMBL/GenBank/DDBJ whole genome shotgun (WGS) entry which is preliminary data.</text>
</comment>
<dbReference type="EMBL" id="CALSDN010000011">
    <property type="protein sequence ID" value="CAH6722902.1"/>
    <property type="molecule type" value="Genomic_DNA"/>
</dbReference>
<keyword evidence="1" id="KW-0808">Transferase</keyword>
<organism evidence="1 2">
    <name type="scientific">[Candida] jaroonii</name>
    <dbReference type="NCBI Taxonomy" id="467808"/>
    <lineage>
        <taxon>Eukaryota</taxon>
        <taxon>Fungi</taxon>
        <taxon>Dikarya</taxon>
        <taxon>Ascomycota</taxon>
        <taxon>Saccharomycotina</taxon>
        <taxon>Pichiomycetes</taxon>
        <taxon>Debaryomycetaceae</taxon>
        <taxon>Yamadazyma</taxon>
    </lineage>
</organism>
<evidence type="ECO:0000313" key="2">
    <source>
        <dbReference type="Proteomes" id="UP001152531"/>
    </source>
</evidence>
<sequence length="367" mass="39597">MEFGPTVLTPYIKSLLLEHNNLRPDDVSNVLKLIFRGFASDVQIAAFLTGLKFRQLDQNADYIAAAVNTIMEFSHPISIDSVPTDGYVDIVGTGGDGQNTFNVSTASSIVSAGMGIPVCKHGGKASTSSSGSGDLLKCLGVDLLKVNSETAVKVLSESKYTFLFAPAFHKVMEKVASVRKQLGVPTIFNILGPLINPAPLKARILGVYSRNLGEIYAQCVLQLAVNDPVHKRTMVVYGDIGLDEISPIGTTSCWIVENGKIYRQTISPKDFGLPESSLQSVKSGTPEENAIILNHILAQDNEEFLIHQDNEDNHPIVNYILMNSAALAVVSDHAKSYIEGVTLAKESIRSGEATKALESFKSCLNSL</sequence>
<gene>
    <name evidence="1" type="ORF">CLIB1444_11S03752</name>
</gene>
<keyword evidence="2" id="KW-1185">Reference proteome</keyword>
<dbReference type="Proteomes" id="UP001152531">
    <property type="component" value="Unassembled WGS sequence"/>
</dbReference>
<keyword evidence="1" id="KW-0328">Glycosyltransferase</keyword>
<evidence type="ECO:0000313" key="1">
    <source>
        <dbReference type="EMBL" id="CAH6722902.1"/>
    </source>
</evidence>
<protein>
    <submittedName>
        <fullName evidence="1">Anthranilate phosphoribosyltransferase</fullName>
    </submittedName>
</protein>
<proteinExistence type="predicted"/>
<reference evidence="1" key="1">
    <citation type="submission" date="2022-06" db="EMBL/GenBank/DDBJ databases">
        <authorList>
            <person name="Legras J.-L."/>
            <person name="Devillers H."/>
            <person name="Grondin C."/>
        </authorList>
    </citation>
    <scope>NUCLEOTIDE SEQUENCE</scope>
    <source>
        <strain evidence="1">CLIB 1444</strain>
    </source>
</reference>
<accession>A0ACA9YDW3</accession>